<feature type="active site" description="Charge relay system" evidence="6">
    <location>
        <position position="257"/>
    </location>
</feature>
<evidence type="ECO:0000259" key="8">
    <source>
        <dbReference type="SMART" id="SM00020"/>
    </source>
</evidence>
<evidence type="ECO:0000256" key="7">
    <source>
        <dbReference type="RuleBase" id="RU004296"/>
    </source>
</evidence>
<name>A0A380G680_STAIN</name>
<evidence type="ECO:0000256" key="3">
    <source>
        <dbReference type="ARBA" id="ARBA00022729"/>
    </source>
</evidence>
<keyword evidence="3" id="KW-0732">Signal</keyword>
<feature type="active site" description="Charge relay system" evidence="6">
    <location>
        <position position="139"/>
    </location>
</feature>
<dbReference type="OrthoDB" id="191045at2"/>
<reference evidence="9 10" key="1">
    <citation type="submission" date="2018-06" db="EMBL/GenBank/DDBJ databases">
        <authorList>
            <consortium name="Pathogen Informatics"/>
            <person name="Doyle S."/>
        </authorList>
    </citation>
    <scope>NUCLEOTIDE SEQUENCE [LARGE SCALE GENOMIC DNA]</scope>
    <source>
        <strain evidence="10">NCTC 11048</strain>
    </source>
</reference>
<accession>A0A380G680</accession>
<protein>
    <recommendedName>
        <fullName evidence="7">Serine protease</fullName>
        <ecNumber evidence="7">3.4.21.-</ecNumber>
    </recommendedName>
</protein>
<dbReference type="PRINTS" id="PR00839">
    <property type="entry name" value="V8PROTEASE"/>
</dbReference>
<evidence type="ECO:0000313" key="9">
    <source>
        <dbReference type="EMBL" id="SUM45481.1"/>
    </source>
</evidence>
<proteinExistence type="inferred from homology"/>
<dbReference type="InterPro" id="IPR043504">
    <property type="entry name" value="Peptidase_S1_PA_chymotrypsin"/>
</dbReference>
<dbReference type="PANTHER" id="PTHR15462">
    <property type="entry name" value="SERINE PROTEASE"/>
    <property type="match status" value="1"/>
</dbReference>
<dbReference type="PANTHER" id="PTHR15462:SF8">
    <property type="entry name" value="SERINE PROTEASE"/>
    <property type="match status" value="1"/>
</dbReference>
<dbReference type="InterPro" id="IPR008353">
    <property type="entry name" value="Peptidase_S1B_tx"/>
</dbReference>
<evidence type="ECO:0000256" key="2">
    <source>
        <dbReference type="ARBA" id="ARBA00022670"/>
    </source>
</evidence>
<dbReference type="InterPro" id="IPR050966">
    <property type="entry name" value="Glutamyl_endopeptidase"/>
</dbReference>
<dbReference type="RefSeq" id="WP_019167699.1">
    <property type="nucleotide sequence ID" value="NZ_CAIB01000062.1"/>
</dbReference>
<dbReference type="PRINTS" id="PR01774">
    <property type="entry name" value="EXFOLTOXIN"/>
</dbReference>
<evidence type="ECO:0000256" key="4">
    <source>
        <dbReference type="ARBA" id="ARBA00022801"/>
    </source>
</evidence>
<dbReference type="InterPro" id="IPR009003">
    <property type="entry name" value="Peptidase_S1_PA"/>
</dbReference>
<dbReference type="SUPFAM" id="SSF50494">
    <property type="entry name" value="Trypsin-like serine proteases"/>
    <property type="match status" value="1"/>
</dbReference>
<evidence type="ECO:0000256" key="6">
    <source>
        <dbReference type="PIRSR" id="PIRSR608256-1"/>
    </source>
</evidence>
<dbReference type="Pfam" id="PF00089">
    <property type="entry name" value="Trypsin"/>
    <property type="match status" value="1"/>
</dbReference>
<dbReference type="EMBL" id="UHDP01000003">
    <property type="protein sequence ID" value="SUM45481.1"/>
    <property type="molecule type" value="Genomic_DNA"/>
</dbReference>
<keyword evidence="2 7" id="KW-0645">Protease</keyword>
<comment type="similarity">
    <text evidence="1 7">Belongs to the peptidase S1B family.</text>
</comment>
<organism evidence="9 10">
    <name type="scientific">Staphylococcus intermedius NCTC 11048</name>
    <dbReference type="NCBI Taxonomy" id="1141106"/>
    <lineage>
        <taxon>Bacteria</taxon>
        <taxon>Bacillati</taxon>
        <taxon>Bacillota</taxon>
        <taxon>Bacilli</taxon>
        <taxon>Bacillales</taxon>
        <taxon>Staphylococcaceae</taxon>
        <taxon>Staphylococcus</taxon>
        <taxon>Staphylococcus intermedius group</taxon>
    </lineage>
</organism>
<dbReference type="InterPro" id="IPR001254">
    <property type="entry name" value="Trypsin_dom"/>
</dbReference>
<evidence type="ECO:0000256" key="1">
    <source>
        <dbReference type="ARBA" id="ARBA00008764"/>
    </source>
</evidence>
<evidence type="ECO:0000256" key="5">
    <source>
        <dbReference type="ARBA" id="ARBA00022825"/>
    </source>
</evidence>
<dbReference type="AlphaFoldDB" id="A0A380G680"/>
<dbReference type="Proteomes" id="UP000255549">
    <property type="component" value="Unassembled WGS sequence"/>
</dbReference>
<dbReference type="GO" id="GO:0006508">
    <property type="term" value="P:proteolysis"/>
    <property type="evidence" value="ECO:0007669"/>
    <property type="project" value="UniProtKB-KW"/>
</dbReference>
<feature type="domain" description="Peptidase S1" evidence="8">
    <location>
        <begin position="88"/>
        <end position="288"/>
    </location>
</feature>
<gene>
    <name evidence="9" type="primary">mpr_2</name>
    <name evidence="9" type="ORF">NCTC11048_00465</name>
</gene>
<dbReference type="GO" id="GO:0004252">
    <property type="term" value="F:serine-type endopeptidase activity"/>
    <property type="evidence" value="ECO:0007669"/>
    <property type="project" value="InterPro"/>
</dbReference>
<dbReference type="InterPro" id="IPR008256">
    <property type="entry name" value="Peptidase_S1B"/>
</dbReference>
<keyword evidence="10" id="KW-1185">Reference proteome</keyword>
<dbReference type="EC" id="3.4.21.-" evidence="7"/>
<keyword evidence="5 7" id="KW-0720">Serine protease</keyword>
<feature type="active site" description="Charge relay system" evidence="6">
    <location>
        <position position="181"/>
    </location>
</feature>
<sequence length="454" mass="51057">MKVKLRVILLSAVLMFVVWLSGKSTVFAEVNVVASDGIIENQYYPEGIELNPETLPITATEKPSSGPLEIDQSKVKPIEYLYQNGIERVFGEDQRQPVTHHLKSPYKQVVLLNMTFPNGKTYSGSGTMISEDTVLTAAHNIYAHNVGWAKEVTVYAGKKGNQYTIGKAKSKKIWTFKQWIDSTDQNYDIGVIKLDSKLGKKTGTLGITSRIKEGEKIEISGFPGDKPGEMQYKSTGHLKKVTDNILYYDVDTYNGQSGSGVRNSKNQLIGVHTFGGEEYNGGVRLNALKIDYIKHWMGTPVAHPYHKFVKLNHPQIPIWTNLELTLGEGSGSVKMGEVYFAKYAYNHPDGQKYYSLYKTNGEWIGYTNGHSIAPIKKATAQKFNQQIKVNKGKITVWKGLQLKQKVSTKHIKAGHQYNAKEIYYHPNGKQYYALYDKKGKRIGYIDSRIVTVVK</sequence>
<keyword evidence="4 7" id="KW-0378">Hydrolase</keyword>
<dbReference type="SMART" id="SM00020">
    <property type="entry name" value="Tryp_SPc"/>
    <property type="match status" value="1"/>
</dbReference>
<evidence type="ECO:0000313" key="10">
    <source>
        <dbReference type="Proteomes" id="UP000255549"/>
    </source>
</evidence>
<dbReference type="Gene3D" id="2.40.10.10">
    <property type="entry name" value="Trypsin-like serine proteases"/>
    <property type="match status" value="2"/>
</dbReference>